<feature type="transmembrane region" description="Helical" evidence="7">
    <location>
        <begin position="253"/>
        <end position="274"/>
    </location>
</feature>
<evidence type="ECO:0000256" key="2">
    <source>
        <dbReference type="ARBA" id="ARBA00022448"/>
    </source>
</evidence>
<keyword evidence="5 7" id="KW-1133">Transmembrane helix</keyword>
<dbReference type="InterPro" id="IPR020846">
    <property type="entry name" value="MFS_dom"/>
</dbReference>
<feature type="transmembrane region" description="Helical" evidence="7">
    <location>
        <begin position="12"/>
        <end position="33"/>
    </location>
</feature>
<evidence type="ECO:0000256" key="1">
    <source>
        <dbReference type="ARBA" id="ARBA00004651"/>
    </source>
</evidence>
<feature type="transmembrane region" description="Helical" evidence="7">
    <location>
        <begin position="347"/>
        <end position="369"/>
    </location>
</feature>
<dbReference type="PROSITE" id="PS00217">
    <property type="entry name" value="SUGAR_TRANSPORT_2"/>
    <property type="match status" value="1"/>
</dbReference>
<feature type="transmembrane region" description="Helical" evidence="7">
    <location>
        <begin position="311"/>
        <end position="335"/>
    </location>
</feature>
<dbReference type="PANTHER" id="PTHR43124:SF3">
    <property type="entry name" value="CHLORAMPHENICOL EFFLUX PUMP RV0191"/>
    <property type="match status" value="1"/>
</dbReference>
<dbReference type="InterPro" id="IPR050189">
    <property type="entry name" value="MFS_Efflux_Transporters"/>
</dbReference>
<dbReference type="GO" id="GO:0022857">
    <property type="term" value="F:transmembrane transporter activity"/>
    <property type="evidence" value="ECO:0007669"/>
    <property type="project" value="InterPro"/>
</dbReference>
<dbReference type="GO" id="GO:0005886">
    <property type="term" value="C:plasma membrane"/>
    <property type="evidence" value="ECO:0007669"/>
    <property type="project" value="UniProtKB-SubCell"/>
</dbReference>
<dbReference type="PROSITE" id="PS50850">
    <property type="entry name" value="MFS"/>
    <property type="match status" value="1"/>
</dbReference>
<dbReference type="InterPro" id="IPR011701">
    <property type="entry name" value="MFS"/>
</dbReference>
<dbReference type="Pfam" id="PF07690">
    <property type="entry name" value="MFS_1"/>
    <property type="match status" value="1"/>
</dbReference>
<evidence type="ECO:0000313" key="9">
    <source>
        <dbReference type="EMBL" id="ANY68884.1"/>
    </source>
</evidence>
<dbReference type="InterPro" id="IPR005829">
    <property type="entry name" value="Sugar_transporter_CS"/>
</dbReference>
<dbReference type="SUPFAM" id="SSF103473">
    <property type="entry name" value="MFS general substrate transporter"/>
    <property type="match status" value="1"/>
</dbReference>
<organism evidence="9">
    <name type="scientific">Paenibacillus sp. BIHB 4019</name>
    <dbReference type="NCBI Taxonomy" id="1870819"/>
    <lineage>
        <taxon>Bacteria</taxon>
        <taxon>Bacillati</taxon>
        <taxon>Bacillota</taxon>
        <taxon>Bacilli</taxon>
        <taxon>Bacillales</taxon>
        <taxon>Paenibacillaceae</taxon>
        <taxon>Paenibacillus</taxon>
    </lineage>
</organism>
<dbReference type="InterPro" id="IPR036259">
    <property type="entry name" value="MFS_trans_sf"/>
</dbReference>
<dbReference type="AlphaFoldDB" id="A0A1B2DME0"/>
<reference evidence="9" key="1">
    <citation type="submission" date="2016-08" db="EMBL/GenBank/DDBJ databases">
        <title>Complete Genome Seqeunce of Paenibacillus sp. BIHB 4019 from tea rhizoplane.</title>
        <authorList>
            <person name="Thakur R."/>
            <person name="Swarnkar M.K."/>
            <person name="Gulati A."/>
        </authorList>
    </citation>
    <scope>NUCLEOTIDE SEQUENCE [LARGE SCALE GENOMIC DNA]</scope>
    <source>
        <strain evidence="9">BIHB4019</strain>
    </source>
</reference>
<name>A0A1B2DME0_9BACL</name>
<feature type="transmembrane region" description="Helical" evidence="7">
    <location>
        <begin position="45"/>
        <end position="62"/>
    </location>
</feature>
<proteinExistence type="predicted"/>
<keyword evidence="4 7" id="KW-0812">Transmembrane</keyword>
<feature type="transmembrane region" description="Helical" evidence="7">
    <location>
        <begin position="74"/>
        <end position="96"/>
    </location>
</feature>
<gene>
    <name evidence="9" type="ORF">BBD42_22190</name>
</gene>
<feature type="transmembrane region" description="Helical" evidence="7">
    <location>
        <begin position="163"/>
        <end position="188"/>
    </location>
</feature>
<keyword evidence="2" id="KW-0813">Transport</keyword>
<evidence type="ECO:0000256" key="5">
    <source>
        <dbReference type="ARBA" id="ARBA00022989"/>
    </source>
</evidence>
<feature type="transmembrane region" description="Helical" evidence="7">
    <location>
        <begin position="286"/>
        <end position="305"/>
    </location>
</feature>
<dbReference type="EMBL" id="CP016808">
    <property type="protein sequence ID" value="ANY68884.1"/>
    <property type="molecule type" value="Genomic_DNA"/>
</dbReference>
<sequence length="402" mass="43607">MNEKKKWDLSALATIPLIMTLANSMLIPILPLIQKKLHISSLQSSLIITVYAAISILCIPFAGYLSDRFGRKRIIVIGLCIAAVGGLISGLAAWLLHDHVYAFILAGRLIQGIGAAGAFPIVMPLVGDMYKSEEEVSNGLGIIETSNTLGKVLSPILGSALALIIWFLPLAVIPVISTVSIVAVIFLVKAPKQQNKTKLNFKNFLASLKDVFSENGKWLYVIFALGGSAMFIMFGFLYDLSSVLEESYHIEGIWKGALLAIPLSAICIASFASGKWIGKNKLKMKWFTVAGFVFIASAMLIGGLANTKSLFFLISLMFISGLGIGLVLPSLDALITEGIDKKQRGTITSFYSSTRFIGVACGPLVASMLLRHFEWLFYIFVAIAGVCCLIALFFIKPDQIKI</sequence>
<evidence type="ECO:0000256" key="3">
    <source>
        <dbReference type="ARBA" id="ARBA00022475"/>
    </source>
</evidence>
<dbReference type="PANTHER" id="PTHR43124">
    <property type="entry name" value="PURINE EFFLUX PUMP PBUE"/>
    <property type="match status" value="1"/>
</dbReference>
<evidence type="ECO:0000256" key="4">
    <source>
        <dbReference type="ARBA" id="ARBA00022692"/>
    </source>
</evidence>
<evidence type="ECO:0000256" key="6">
    <source>
        <dbReference type="ARBA" id="ARBA00023136"/>
    </source>
</evidence>
<dbReference type="RefSeq" id="WP_099519948.1">
    <property type="nucleotide sequence ID" value="NZ_CP016808.1"/>
</dbReference>
<evidence type="ECO:0000256" key="7">
    <source>
        <dbReference type="SAM" id="Phobius"/>
    </source>
</evidence>
<feature type="transmembrane region" description="Helical" evidence="7">
    <location>
        <begin position="218"/>
        <end position="238"/>
    </location>
</feature>
<evidence type="ECO:0000259" key="8">
    <source>
        <dbReference type="PROSITE" id="PS50850"/>
    </source>
</evidence>
<dbReference type="PROSITE" id="PS00216">
    <property type="entry name" value="SUGAR_TRANSPORT_1"/>
    <property type="match status" value="1"/>
</dbReference>
<comment type="subcellular location">
    <subcellularLocation>
        <location evidence="1">Cell membrane</location>
        <topology evidence="1">Multi-pass membrane protein</topology>
    </subcellularLocation>
</comment>
<keyword evidence="6 7" id="KW-0472">Membrane</keyword>
<dbReference type="Gene3D" id="1.20.1250.20">
    <property type="entry name" value="MFS general substrate transporter like domains"/>
    <property type="match status" value="1"/>
</dbReference>
<feature type="transmembrane region" description="Helical" evidence="7">
    <location>
        <begin position="103"/>
        <end position="123"/>
    </location>
</feature>
<protein>
    <submittedName>
        <fullName evidence="9">MFS transporter</fullName>
    </submittedName>
</protein>
<accession>A0A1B2DME0</accession>
<keyword evidence="3" id="KW-1003">Cell membrane</keyword>
<feature type="domain" description="Major facilitator superfamily (MFS) profile" evidence="8">
    <location>
        <begin position="8"/>
        <end position="399"/>
    </location>
</feature>
<dbReference type="CDD" id="cd17474">
    <property type="entry name" value="MFS_YfmO_like"/>
    <property type="match status" value="1"/>
</dbReference>
<feature type="transmembrane region" description="Helical" evidence="7">
    <location>
        <begin position="375"/>
        <end position="395"/>
    </location>
</feature>